<reference evidence="1" key="1">
    <citation type="submission" date="2022-10" db="EMBL/GenBank/DDBJ databases">
        <title>Novel sulphate-reducing endosymbionts in the free-living metamonad Anaeramoeba.</title>
        <authorList>
            <person name="Jerlstrom-Hultqvist J."/>
            <person name="Cepicka I."/>
            <person name="Gallot-Lavallee L."/>
            <person name="Salas-Leiva D."/>
            <person name="Curtis B.A."/>
            <person name="Zahonova K."/>
            <person name="Pipaliya S."/>
            <person name="Dacks J."/>
            <person name="Roger A.J."/>
        </authorList>
    </citation>
    <scope>NUCLEOTIDE SEQUENCE</scope>
    <source>
        <strain evidence="1">BMAN</strain>
    </source>
</reference>
<dbReference type="AlphaFoldDB" id="A0A9Q0LGM9"/>
<gene>
    <name evidence="1" type="ORF">M0811_09180</name>
</gene>
<dbReference type="Proteomes" id="UP001149090">
    <property type="component" value="Unassembled WGS sequence"/>
</dbReference>
<evidence type="ECO:0000313" key="1">
    <source>
        <dbReference type="EMBL" id="KAJ5072966.1"/>
    </source>
</evidence>
<proteinExistence type="predicted"/>
<protein>
    <submittedName>
        <fullName evidence="1">Uncharacterized protein</fullName>
    </submittedName>
</protein>
<comment type="caution">
    <text evidence="1">The sequence shown here is derived from an EMBL/GenBank/DDBJ whole genome shotgun (WGS) entry which is preliminary data.</text>
</comment>
<name>A0A9Q0LGM9_ANAIG</name>
<accession>A0A9Q0LGM9</accession>
<sequence>MKIELIFLIGFISFVSCFGNYTHLTLGCEILAKMNQDFPFKNDWVNCTQTINQKSFLLGSFFGYLFGTDTDFGLFMFDFAKAHPQYITQDFNSTSFTLGCLARMAIESVSAHPFSFSTGFTNSTIDIDTYELAIQLPEIITLPNIPNGLINFVVAVSQSYYQTLSFWWGGSEWDSTTLLNVTTQASIEFPVYVQNLTKEIPYYKTNMIQEDYCSRGNFDATLNDVKKEFAWGINAAFDLFNIANNVNSDSFSCPTGTLFCRSINFRYYVESLFYSNHGSIC</sequence>
<evidence type="ECO:0000313" key="2">
    <source>
        <dbReference type="Proteomes" id="UP001149090"/>
    </source>
</evidence>
<dbReference type="EMBL" id="JAPDFW010000078">
    <property type="protein sequence ID" value="KAJ5072966.1"/>
    <property type="molecule type" value="Genomic_DNA"/>
</dbReference>
<organism evidence="1 2">
    <name type="scientific">Anaeramoeba ignava</name>
    <name type="common">Anaerobic marine amoeba</name>
    <dbReference type="NCBI Taxonomy" id="1746090"/>
    <lineage>
        <taxon>Eukaryota</taxon>
        <taxon>Metamonada</taxon>
        <taxon>Anaeramoebidae</taxon>
        <taxon>Anaeramoeba</taxon>
    </lineage>
</organism>
<keyword evidence="2" id="KW-1185">Reference proteome</keyword>
<dbReference type="PROSITE" id="PS51257">
    <property type="entry name" value="PROKAR_LIPOPROTEIN"/>
    <property type="match status" value="1"/>
</dbReference>